<gene>
    <name evidence="2" type="ORF">SAMN04488087_2698</name>
</gene>
<dbReference type="InterPro" id="IPR024079">
    <property type="entry name" value="MetalloPept_cat_dom_sf"/>
</dbReference>
<dbReference type="AlphaFoldDB" id="A0A1M6XT36"/>
<keyword evidence="3" id="KW-1185">Reference proteome</keyword>
<dbReference type="GO" id="GO:0008237">
    <property type="term" value="F:metallopeptidase activity"/>
    <property type="evidence" value="ECO:0007669"/>
    <property type="project" value="InterPro"/>
</dbReference>
<dbReference type="Gene3D" id="3.40.390.10">
    <property type="entry name" value="Collagenase (Catalytic Domain)"/>
    <property type="match status" value="1"/>
</dbReference>
<protein>
    <submittedName>
        <fullName evidence="2">Por secretion system C-terminal sorting domain-containing protein</fullName>
    </submittedName>
</protein>
<dbReference type="SUPFAM" id="SSF55486">
    <property type="entry name" value="Metalloproteases ('zincins'), catalytic domain"/>
    <property type="match status" value="1"/>
</dbReference>
<evidence type="ECO:0000313" key="3">
    <source>
        <dbReference type="Proteomes" id="UP000185812"/>
    </source>
</evidence>
<accession>A0A1M6XT36</accession>
<dbReference type="Pfam" id="PF18962">
    <property type="entry name" value="Por_Secre_tail"/>
    <property type="match status" value="1"/>
</dbReference>
<dbReference type="NCBIfam" id="TIGR04183">
    <property type="entry name" value="Por_Secre_tail"/>
    <property type="match status" value="1"/>
</dbReference>
<sequence>MLLGQPITLFEEPAVSVEALGTQAQQRWQVLQRLPMAVHLQLVRLPEELWRYRSFTLAVNAAGRLVPGRGQGLGTLTVRRGELSVLSEEAVAWNGRIYVGADTSAVVGEVSLVVLRTGAVTGHVLLGDWEYWVRPLGGGLHALVTIDPRKYPRERPASPYYDGGGVFREAGVSNAVGWGQPEQPVEQARQASAAGRCVQEGAAVARAMDQDRCSPEVVRVLVLYTPKAAQGRDIDGIIYAALNDANQAYRNSAINNLELRLAHKQLFNFEVMGYYPEDDVKALSQDSQARLLRDQYQADVVVLLIDSDTLWWGQGVYGSVADESIPHGSSGEAVVNASQVNQYAYAIVQVDYASAGRYTFVHELGHIQGAQHHPADGIDPQGIPYARGHRFSAYSCAPDCRTRYYATVMAYTPWPYVRIKQFSDPNVTYQGVATGQPDRHNARVLRETADMVADFRYSNDLRARFTYSSASFPFAGLYTFVAMPCGGVAPLSYQWRSCSSPFSCGPVLSTGETFTTYLEAGSHYIRLTVQSSDGQEHTVTQEVYVLDPGCEDELGGFCKRALEDSVRVVRGRLPEAVVLAEVYPNPAQDQVVVRFGLPAAQEVELRVYDVLGREVVRRRLGRMEAGWHREVLSTGHWSAGRYVVVLRAGGRTLTQSITRVR</sequence>
<feature type="domain" description="Secretion system C-terminal sorting" evidence="1">
    <location>
        <begin position="582"/>
        <end position="654"/>
    </location>
</feature>
<dbReference type="SUPFAM" id="SSF49299">
    <property type="entry name" value="PKD domain"/>
    <property type="match status" value="1"/>
</dbReference>
<dbReference type="EMBL" id="FRAU01000012">
    <property type="protein sequence ID" value="SHL08975.1"/>
    <property type="molecule type" value="Genomic_DNA"/>
</dbReference>
<dbReference type="InterPro" id="IPR026444">
    <property type="entry name" value="Secre_tail"/>
</dbReference>
<proteinExistence type="predicted"/>
<dbReference type="Pfam" id="PF13688">
    <property type="entry name" value="Reprolysin_5"/>
    <property type="match status" value="1"/>
</dbReference>
<name>A0A1M6XT36_9BACT</name>
<dbReference type="Proteomes" id="UP000185812">
    <property type="component" value="Unassembled WGS sequence"/>
</dbReference>
<organism evidence="2 3">
    <name type="scientific">Rhodothermus profundi</name>
    <dbReference type="NCBI Taxonomy" id="633813"/>
    <lineage>
        <taxon>Bacteria</taxon>
        <taxon>Pseudomonadati</taxon>
        <taxon>Rhodothermota</taxon>
        <taxon>Rhodothermia</taxon>
        <taxon>Rhodothermales</taxon>
        <taxon>Rhodothermaceae</taxon>
        <taxon>Rhodothermus</taxon>
    </lineage>
</organism>
<evidence type="ECO:0000259" key="1">
    <source>
        <dbReference type="Pfam" id="PF18962"/>
    </source>
</evidence>
<dbReference type="CDD" id="cd00146">
    <property type="entry name" value="PKD"/>
    <property type="match status" value="1"/>
</dbReference>
<dbReference type="InterPro" id="IPR035986">
    <property type="entry name" value="PKD_dom_sf"/>
</dbReference>
<dbReference type="STRING" id="633813.SAMN04488087_2698"/>
<dbReference type="OrthoDB" id="908912at2"/>
<evidence type="ECO:0000313" key="2">
    <source>
        <dbReference type="EMBL" id="SHL08975.1"/>
    </source>
</evidence>
<reference evidence="3" key="1">
    <citation type="submission" date="2016-11" db="EMBL/GenBank/DDBJ databases">
        <authorList>
            <person name="Varghese N."/>
            <person name="Submissions S."/>
        </authorList>
    </citation>
    <scope>NUCLEOTIDE SEQUENCE [LARGE SCALE GENOMIC DNA]</scope>
    <source>
        <strain evidence="3">DSM 22212</strain>
    </source>
</reference>
<dbReference type="RefSeq" id="WP_072716494.1">
    <property type="nucleotide sequence ID" value="NZ_FRAU01000012.1"/>
</dbReference>